<dbReference type="InterPro" id="IPR009621">
    <property type="entry name" value="UPF0239"/>
</dbReference>
<sequence length="665" mass="76000">MHAVIFKLFKDRYSLRRQCFFESCYSQLKTLICSCLPKIMMDASADSSSSNVSFSTVKEVSRKLLFSALDKWSGSKDHQVVQMLLLRLGSVVSDPSSRIVFLMHPKMRYAAVVADIVHSTLKQFDNPRFHLIFVPQRSVICEYELKRYDIIKKLSSIEQLPIYFYAWDDDLISMENEWFPHATASGDYNMISMISRGLIHLEEIYGPINNIYCKGNMAKDIYDAWSLQRQTDSWRTLTAFDSYIDSIIIFDRSIDYVTPMVTQLTYEGLIDEIFGIKCASVKIQKMESLEDIEEANKSHDSVGILSTSSGSQDRIQISLNSKQCLYSELRDLNFHAQRHTANSVREYKEFVKKLPTLQASRSAAALHTSVAELIKEVIASDEFSNTLSCERGFNVFFSKVLRLMCLQSLTNAGLKTKLYDQYRREFLQSYGYQYLLLFVELEKVGLFTKNSTDNRNQASSYPNIRKLFDLIIDNHTNELEPNDVSYVYSGYAPLIPRLCQQWAKPGWTEIMDSLSKVPGITKLAAGDERRIKSKNRRNIVLVLFVGGVTSAEVSALRFLSSQETSSHFLVATTSVTTGERLLECLAKVSENIAIELPSESWFELLVRVGIYISAAFQLVCFVVLFYSHYRSPASSEYTTPSTGNCSATRTPHRKMQCRFFKKKNK</sequence>
<dbReference type="Gene3D" id="3.40.50.1910">
    <property type="match status" value="2"/>
</dbReference>
<gene>
    <name evidence="8" type="primary">PIGS</name>
    <name evidence="8" type="ORF">T02_11240</name>
</gene>
<dbReference type="InterPro" id="IPR043154">
    <property type="entry name" value="Sec-1-like_dom1"/>
</dbReference>
<keyword evidence="4 7" id="KW-0812">Transmembrane</keyword>
<evidence type="ECO:0000313" key="8">
    <source>
        <dbReference type="EMBL" id="KRZ53071.1"/>
    </source>
</evidence>
<evidence type="ECO:0000256" key="6">
    <source>
        <dbReference type="ARBA" id="ARBA00023136"/>
    </source>
</evidence>
<dbReference type="InterPro" id="IPR043155">
    <property type="entry name" value="VPS33_dom3b"/>
</dbReference>
<dbReference type="Proteomes" id="UP000054721">
    <property type="component" value="Unassembled WGS sequence"/>
</dbReference>
<keyword evidence="9" id="KW-1185">Reference proteome</keyword>
<dbReference type="Gene3D" id="3.40.50.2060">
    <property type="match status" value="1"/>
</dbReference>
<feature type="transmembrane region" description="Helical" evidence="7">
    <location>
        <begin position="604"/>
        <end position="626"/>
    </location>
</feature>
<evidence type="ECO:0000256" key="4">
    <source>
        <dbReference type="ARBA" id="ARBA00022692"/>
    </source>
</evidence>
<evidence type="ECO:0000256" key="1">
    <source>
        <dbReference type="ARBA" id="ARBA00004167"/>
    </source>
</evidence>
<keyword evidence="6 7" id="KW-0472">Membrane</keyword>
<evidence type="ECO:0000256" key="3">
    <source>
        <dbReference type="ARBA" id="ARBA00009884"/>
    </source>
</evidence>
<dbReference type="InterPro" id="IPR036045">
    <property type="entry name" value="Sec1-like_sf"/>
</dbReference>
<dbReference type="AlphaFoldDB" id="A0A0V1L0H4"/>
<comment type="subcellular location">
    <subcellularLocation>
        <location evidence="1">Membrane</location>
        <topology evidence="1">Single-pass membrane protein</topology>
    </subcellularLocation>
</comment>
<name>A0A0V1L0H4_9BILA</name>
<dbReference type="InterPro" id="IPR027482">
    <property type="entry name" value="Sec1-like_dom2"/>
</dbReference>
<proteinExistence type="inferred from homology"/>
<evidence type="ECO:0000313" key="9">
    <source>
        <dbReference type="Proteomes" id="UP000054721"/>
    </source>
</evidence>
<dbReference type="GO" id="GO:0016192">
    <property type="term" value="P:vesicle-mediated transport"/>
    <property type="evidence" value="ECO:0007669"/>
    <property type="project" value="InterPro"/>
</dbReference>
<evidence type="ECO:0000256" key="5">
    <source>
        <dbReference type="ARBA" id="ARBA00022989"/>
    </source>
</evidence>
<comment type="caution">
    <text evidence="8">The sequence shown here is derived from an EMBL/GenBank/DDBJ whole genome shotgun (WGS) entry which is preliminary data.</text>
</comment>
<keyword evidence="5 7" id="KW-1133">Transmembrane helix</keyword>
<reference evidence="8 9" key="1">
    <citation type="submission" date="2015-05" db="EMBL/GenBank/DDBJ databases">
        <title>Evolution of Trichinella species and genotypes.</title>
        <authorList>
            <person name="Korhonen P.K."/>
            <person name="Edoardo P."/>
            <person name="Giuseppe L.R."/>
            <person name="Gasser R.B."/>
        </authorList>
    </citation>
    <scope>NUCLEOTIDE SEQUENCE [LARGE SCALE GENOMIC DNA]</scope>
    <source>
        <strain evidence="8">ISS10</strain>
    </source>
</reference>
<comment type="similarity">
    <text evidence="3">Belongs to the STXBP/unc-18/SEC1 family.</text>
</comment>
<evidence type="ECO:0000256" key="7">
    <source>
        <dbReference type="SAM" id="Phobius"/>
    </source>
</evidence>
<dbReference type="PANTHER" id="PTHR11679">
    <property type="entry name" value="VESICLE PROTEIN SORTING-ASSOCIATED"/>
    <property type="match status" value="1"/>
</dbReference>
<dbReference type="GO" id="GO:0016020">
    <property type="term" value="C:membrane"/>
    <property type="evidence" value="ECO:0007669"/>
    <property type="project" value="UniProtKB-SubCell"/>
</dbReference>
<dbReference type="SUPFAM" id="SSF56815">
    <property type="entry name" value="Sec1/munc18-like (SM) proteins"/>
    <property type="match status" value="1"/>
</dbReference>
<dbReference type="Pfam" id="PF06783">
    <property type="entry name" value="UPF0239"/>
    <property type="match status" value="1"/>
</dbReference>
<dbReference type="OrthoDB" id="10262287at2759"/>
<dbReference type="EMBL" id="JYDW01000174">
    <property type="protein sequence ID" value="KRZ53071.1"/>
    <property type="molecule type" value="Genomic_DNA"/>
</dbReference>
<dbReference type="Gene3D" id="1.25.40.850">
    <property type="match status" value="1"/>
</dbReference>
<dbReference type="Pfam" id="PF00995">
    <property type="entry name" value="Sec1"/>
    <property type="match status" value="1"/>
</dbReference>
<comment type="similarity">
    <text evidence="2">Belongs to the UPF0239 family.</text>
</comment>
<dbReference type="InterPro" id="IPR001619">
    <property type="entry name" value="Sec1-like"/>
</dbReference>
<organism evidence="8 9">
    <name type="scientific">Trichinella nativa</name>
    <dbReference type="NCBI Taxonomy" id="6335"/>
    <lineage>
        <taxon>Eukaryota</taxon>
        <taxon>Metazoa</taxon>
        <taxon>Ecdysozoa</taxon>
        <taxon>Nematoda</taxon>
        <taxon>Enoplea</taxon>
        <taxon>Dorylaimia</taxon>
        <taxon>Trichinellida</taxon>
        <taxon>Trichinellidae</taxon>
        <taxon>Trichinella</taxon>
    </lineage>
</organism>
<evidence type="ECO:0000256" key="2">
    <source>
        <dbReference type="ARBA" id="ARBA00006839"/>
    </source>
</evidence>
<protein>
    <submittedName>
        <fullName evidence="8">Vacuolar protein sorting-associated protein 33A</fullName>
    </submittedName>
</protein>
<accession>A0A0V1L0H4</accession>